<keyword evidence="2" id="KW-0812">Transmembrane</keyword>
<dbReference type="InterPro" id="IPR043202">
    <property type="entry name" value="Band-7_stomatin-like"/>
</dbReference>
<comment type="similarity">
    <text evidence="1">Belongs to the band 7/mec-2 family.</text>
</comment>
<proteinExistence type="inferred from homology"/>
<evidence type="ECO:0000313" key="5">
    <source>
        <dbReference type="Proteomes" id="UP001241926"/>
    </source>
</evidence>
<dbReference type="RefSeq" id="WP_250752350.1">
    <property type="nucleotide sequence ID" value="NZ_JASJUS010000040.1"/>
</dbReference>
<dbReference type="InterPro" id="IPR036013">
    <property type="entry name" value="Band_7/SPFH_dom_sf"/>
</dbReference>
<dbReference type="InterPro" id="IPR001107">
    <property type="entry name" value="Band_7"/>
</dbReference>
<dbReference type="PANTHER" id="PTHR10264:SF19">
    <property type="entry name" value="AT06885P-RELATED"/>
    <property type="match status" value="1"/>
</dbReference>
<comment type="caution">
    <text evidence="4">The sequence shown here is derived from an EMBL/GenBank/DDBJ whole genome shotgun (WGS) entry which is preliminary data.</text>
</comment>
<dbReference type="Gene3D" id="3.30.479.30">
    <property type="entry name" value="Band 7 domain"/>
    <property type="match status" value="1"/>
</dbReference>
<dbReference type="SUPFAM" id="SSF117892">
    <property type="entry name" value="Band 7/SPFH domain"/>
    <property type="match status" value="1"/>
</dbReference>
<dbReference type="InterPro" id="IPR001972">
    <property type="entry name" value="Stomatin_HflK_fam"/>
</dbReference>
<evidence type="ECO:0000313" key="4">
    <source>
        <dbReference type="EMBL" id="MDL2081040.1"/>
    </source>
</evidence>
<protein>
    <submittedName>
        <fullName evidence="4">SPFH domain-containing protein</fullName>
    </submittedName>
</protein>
<dbReference type="Proteomes" id="UP001241926">
    <property type="component" value="Unassembled WGS sequence"/>
</dbReference>
<organism evidence="4 5">
    <name type="scientific">Streptomyces fuscus</name>
    <dbReference type="NCBI Taxonomy" id="3048495"/>
    <lineage>
        <taxon>Bacteria</taxon>
        <taxon>Bacillati</taxon>
        <taxon>Actinomycetota</taxon>
        <taxon>Actinomycetes</taxon>
        <taxon>Kitasatosporales</taxon>
        <taxon>Streptomycetaceae</taxon>
        <taxon>Streptomyces</taxon>
    </lineage>
</organism>
<evidence type="ECO:0000256" key="1">
    <source>
        <dbReference type="ARBA" id="ARBA00008164"/>
    </source>
</evidence>
<feature type="transmembrane region" description="Helical" evidence="2">
    <location>
        <begin position="6"/>
        <end position="27"/>
    </location>
</feature>
<sequence length="99" mass="10747">MVEELVAAGAAVASAGVVYVMAAARVVKQYERGVVLRLGRLRGEVREPGFTMVVPLVDRLHKVNMQIVTMPVPAQEGITRDNVTVRVDAVVYFKVVDPA</sequence>
<keyword evidence="2" id="KW-1133">Transmembrane helix</keyword>
<gene>
    <name evidence="4" type="ORF">QNN03_31810</name>
</gene>
<name>A0ABT7J853_9ACTN</name>
<keyword evidence="2" id="KW-0472">Membrane</keyword>
<reference evidence="4 5" key="1">
    <citation type="submission" date="2023-05" db="EMBL/GenBank/DDBJ databases">
        <title>Streptomyces fuscus sp. nov., a brown-black pigment producing actinomyces isolated from dry sand of Sea duck farm.</title>
        <authorList>
            <person name="Xie J."/>
            <person name="Shen N."/>
        </authorList>
    </citation>
    <scope>NUCLEOTIDE SEQUENCE [LARGE SCALE GENOMIC DNA]</scope>
    <source>
        <strain evidence="4 5">GXMU-J15</strain>
    </source>
</reference>
<feature type="domain" description="Band 7" evidence="3">
    <location>
        <begin position="26"/>
        <end position="98"/>
    </location>
</feature>
<keyword evidence="5" id="KW-1185">Reference proteome</keyword>
<dbReference type="PRINTS" id="PR00721">
    <property type="entry name" value="STOMATIN"/>
</dbReference>
<dbReference type="EMBL" id="JASJUS010000040">
    <property type="protein sequence ID" value="MDL2081040.1"/>
    <property type="molecule type" value="Genomic_DNA"/>
</dbReference>
<evidence type="ECO:0000256" key="2">
    <source>
        <dbReference type="SAM" id="Phobius"/>
    </source>
</evidence>
<evidence type="ECO:0000259" key="3">
    <source>
        <dbReference type="Pfam" id="PF01145"/>
    </source>
</evidence>
<dbReference type="PANTHER" id="PTHR10264">
    <property type="entry name" value="BAND 7 PROTEIN-RELATED"/>
    <property type="match status" value="1"/>
</dbReference>
<accession>A0ABT7J853</accession>
<dbReference type="Pfam" id="PF01145">
    <property type="entry name" value="Band_7"/>
    <property type="match status" value="1"/>
</dbReference>
<feature type="non-terminal residue" evidence="4">
    <location>
        <position position="99"/>
    </location>
</feature>